<evidence type="ECO:0000313" key="3">
    <source>
        <dbReference type="EMBL" id="THY31184.1"/>
    </source>
</evidence>
<reference evidence="3 4" key="1">
    <citation type="submission" date="2018-10" db="EMBL/GenBank/DDBJ databases">
        <title>Fifty Aureobasidium pullulans genomes reveal a recombining polyextremotolerant generalist.</title>
        <authorList>
            <person name="Gostincar C."/>
            <person name="Turk M."/>
            <person name="Zajc J."/>
            <person name="Gunde-Cimerman N."/>
        </authorList>
    </citation>
    <scope>NUCLEOTIDE SEQUENCE [LARGE SCALE GENOMIC DNA]</scope>
    <source>
        <strain evidence="3 4">EXF-6604</strain>
    </source>
</reference>
<keyword evidence="2" id="KW-0560">Oxidoreductase</keyword>
<dbReference type="EMBL" id="QZBD01000076">
    <property type="protein sequence ID" value="THY31184.1"/>
    <property type="molecule type" value="Genomic_DNA"/>
</dbReference>
<accession>A0A4S9LPQ6</accession>
<dbReference type="AlphaFoldDB" id="A0A4S9LPQ6"/>
<evidence type="ECO:0000313" key="4">
    <source>
        <dbReference type="Proteomes" id="UP000306584"/>
    </source>
</evidence>
<dbReference type="GO" id="GO:0016491">
    <property type="term" value="F:oxidoreductase activity"/>
    <property type="evidence" value="ECO:0007669"/>
    <property type="project" value="UniProtKB-KW"/>
</dbReference>
<dbReference type="Gene3D" id="3.40.50.720">
    <property type="entry name" value="NAD(P)-binding Rossmann-like Domain"/>
    <property type="match status" value="1"/>
</dbReference>
<name>A0A4S9LPQ6_AURPU</name>
<proteinExistence type="inferred from homology"/>
<dbReference type="PANTHER" id="PTHR43669">
    <property type="entry name" value="5-KETO-D-GLUCONATE 5-REDUCTASE"/>
    <property type="match status" value="1"/>
</dbReference>
<organism evidence="3 4">
    <name type="scientific">Aureobasidium pullulans</name>
    <name type="common">Black yeast</name>
    <name type="synonym">Pullularia pullulans</name>
    <dbReference type="NCBI Taxonomy" id="5580"/>
    <lineage>
        <taxon>Eukaryota</taxon>
        <taxon>Fungi</taxon>
        <taxon>Dikarya</taxon>
        <taxon>Ascomycota</taxon>
        <taxon>Pezizomycotina</taxon>
        <taxon>Dothideomycetes</taxon>
        <taxon>Dothideomycetidae</taxon>
        <taxon>Dothideales</taxon>
        <taxon>Saccotheciaceae</taxon>
        <taxon>Aureobasidium</taxon>
    </lineage>
</organism>
<evidence type="ECO:0000256" key="2">
    <source>
        <dbReference type="ARBA" id="ARBA00023002"/>
    </source>
</evidence>
<protein>
    <recommendedName>
        <fullName evidence="5">NAD(P)-binding protein</fullName>
    </recommendedName>
</protein>
<comment type="similarity">
    <text evidence="1">Belongs to the short-chain dehydrogenases/reductases (SDR) family.</text>
</comment>
<gene>
    <name evidence="3" type="ORF">D6D01_02978</name>
</gene>
<comment type="caution">
    <text evidence="3">The sequence shown here is derived from an EMBL/GenBank/DDBJ whole genome shotgun (WGS) entry which is preliminary data.</text>
</comment>
<evidence type="ECO:0008006" key="5">
    <source>
        <dbReference type="Google" id="ProtNLM"/>
    </source>
</evidence>
<dbReference type="InterPro" id="IPR002347">
    <property type="entry name" value="SDR_fam"/>
</dbReference>
<dbReference type="InterPro" id="IPR036291">
    <property type="entry name" value="NAD(P)-bd_dom_sf"/>
</dbReference>
<dbReference type="SUPFAM" id="SSF51735">
    <property type="entry name" value="NAD(P)-binding Rossmann-fold domains"/>
    <property type="match status" value="1"/>
</dbReference>
<dbReference type="PANTHER" id="PTHR43669:SF3">
    <property type="entry name" value="ALCOHOL DEHYDROGENASE, PUTATIVE (AFU_ORTHOLOGUE AFUA_3G03445)-RELATED"/>
    <property type="match status" value="1"/>
</dbReference>
<sequence length="234" mass="25628">MEHGALVLFGSGPGIGIRVAQRFSRNHFSRIILLSRNSQRLSEEANSLSSDNPGLQVDTVAIDLADTKSVSEALARVDLLLADSPLEVVVYNAARLIPSKFFEYELAELETDLRVSVGSLYAVAKWAFPKFEAIRSDMTLKPSFLVTSGGLYKSPMPAMFSLSASKAAQYNLIESLHKEYSPNGIHSALVVVGGSVSDESLYCSPAIIAEKFWELYIQTQPLDLSVELVDPDWV</sequence>
<dbReference type="Proteomes" id="UP000306584">
    <property type="component" value="Unassembled WGS sequence"/>
</dbReference>
<dbReference type="Pfam" id="PF00106">
    <property type="entry name" value="adh_short"/>
    <property type="match status" value="1"/>
</dbReference>
<evidence type="ECO:0000256" key="1">
    <source>
        <dbReference type="ARBA" id="ARBA00006484"/>
    </source>
</evidence>